<evidence type="ECO:0000313" key="2">
    <source>
        <dbReference type="Proteomes" id="UP001176961"/>
    </source>
</evidence>
<sequence length="105" mass="12075">MAKARVWSELMYRLCQSAAKICAHSDKYSQETSSAFATTVLSNMVMIKAVRHIDIDDKIWDEVSSVFLHGIWIQMAQQWSRISYSVTRALILHLAHVDFFARRVG</sequence>
<protein>
    <submittedName>
        <fullName evidence="1">Uncharacterized protein</fullName>
    </submittedName>
</protein>
<keyword evidence="2" id="KW-1185">Reference proteome</keyword>
<name>A0AA36M2G6_CYLNA</name>
<organism evidence="1 2">
    <name type="scientific">Cylicocyclus nassatus</name>
    <name type="common">Nematode worm</name>
    <dbReference type="NCBI Taxonomy" id="53992"/>
    <lineage>
        <taxon>Eukaryota</taxon>
        <taxon>Metazoa</taxon>
        <taxon>Ecdysozoa</taxon>
        <taxon>Nematoda</taxon>
        <taxon>Chromadorea</taxon>
        <taxon>Rhabditida</taxon>
        <taxon>Rhabditina</taxon>
        <taxon>Rhabditomorpha</taxon>
        <taxon>Strongyloidea</taxon>
        <taxon>Strongylidae</taxon>
        <taxon>Cylicocyclus</taxon>
    </lineage>
</organism>
<dbReference type="EMBL" id="CATQJL010000112">
    <property type="protein sequence ID" value="CAJ0594997.1"/>
    <property type="molecule type" value="Genomic_DNA"/>
</dbReference>
<evidence type="ECO:0000313" key="1">
    <source>
        <dbReference type="EMBL" id="CAJ0594997.1"/>
    </source>
</evidence>
<comment type="caution">
    <text evidence="1">The sequence shown here is derived from an EMBL/GenBank/DDBJ whole genome shotgun (WGS) entry which is preliminary data.</text>
</comment>
<reference evidence="1" key="1">
    <citation type="submission" date="2023-07" db="EMBL/GenBank/DDBJ databases">
        <authorList>
            <consortium name="CYATHOMIX"/>
        </authorList>
    </citation>
    <scope>NUCLEOTIDE SEQUENCE</scope>
    <source>
        <strain evidence="1">N/A</strain>
    </source>
</reference>
<gene>
    <name evidence="1" type="ORF">CYNAS_LOCUS6980</name>
</gene>
<accession>A0AA36M2G6</accession>
<proteinExistence type="predicted"/>
<dbReference type="Proteomes" id="UP001176961">
    <property type="component" value="Unassembled WGS sequence"/>
</dbReference>
<dbReference type="AlphaFoldDB" id="A0AA36M2G6"/>